<keyword evidence="1" id="KW-0479">Metal-binding</keyword>
<comment type="caution">
    <text evidence="4">The sequence shown here is derived from an EMBL/GenBank/DDBJ whole genome shotgun (WGS) entry which is preliminary data.</text>
</comment>
<evidence type="ECO:0000256" key="3">
    <source>
        <dbReference type="ARBA" id="ARBA00022842"/>
    </source>
</evidence>
<dbReference type="InterPro" id="IPR027417">
    <property type="entry name" value="P-loop_NTPase"/>
</dbReference>
<dbReference type="OrthoDB" id="1694274at2759"/>
<reference evidence="4" key="1">
    <citation type="journal article" date="2021" name="Nat. Commun.">
        <title>Genetic determinants of endophytism in the Arabidopsis root mycobiome.</title>
        <authorList>
            <person name="Mesny F."/>
            <person name="Miyauchi S."/>
            <person name="Thiergart T."/>
            <person name="Pickel B."/>
            <person name="Atanasova L."/>
            <person name="Karlsson M."/>
            <person name="Huettel B."/>
            <person name="Barry K.W."/>
            <person name="Haridas S."/>
            <person name="Chen C."/>
            <person name="Bauer D."/>
            <person name="Andreopoulos W."/>
            <person name="Pangilinan J."/>
            <person name="LaButti K."/>
            <person name="Riley R."/>
            <person name="Lipzen A."/>
            <person name="Clum A."/>
            <person name="Drula E."/>
            <person name="Henrissat B."/>
            <person name="Kohler A."/>
            <person name="Grigoriev I.V."/>
            <person name="Martin F.M."/>
            <person name="Hacquard S."/>
        </authorList>
    </citation>
    <scope>NUCLEOTIDE SEQUENCE</scope>
    <source>
        <strain evidence="4">MPI-SDFR-AT-0117</strain>
    </source>
</reference>
<evidence type="ECO:0000313" key="4">
    <source>
        <dbReference type="EMBL" id="KAH6697498.1"/>
    </source>
</evidence>
<organism evidence="4 5">
    <name type="scientific">Plectosphaerella plurivora</name>
    <dbReference type="NCBI Taxonomy" id="936078"/>
    <lineage>
        <taxon>Eukaryota</taxon>
        <taxon>Fungi</taxon>
        <taxon>Dikarya</taxon>
        <taxon>Ascomycota</taxon>
        <taxon>Pezizomycotina</taxon>
        <taxon>Sordariomycetes</taxon>
        <taxon>Hypocreomycetidae</taxon>
        <taxon>Glomerellales</taxon>
        <taxon>Plectosphaerellaceae</taxon>
        <taxon>Plectosphaerella</taxon>
    </lineage>
</organism>
<protein>
    <submittedName>
        <fullName evidence="4">Haloacid dehalogenase-like hydrolase</fullName>
    </submittedName>
</protein>
<evidence type="ECO:0000256" key="2">
    <source>
        <dbReference type="ARBA" id="ARBA00022801"/>
    </source>
</evidence>
<dbReference type="Proteomes" id="UP000770015">
    <property type="component" value="Unassembled WGS sequence"/>
</dbReference>
<dbReference type="GO" id="GO:0046872">
    <property type="term" value="F:metal ion binding"/>
    <property type="evidence" value="ECO:0007669"/>
    <property type="project" value="UniProtKB-KW"/>
</dbReference>
<dbReference type="PANTHER" id="PTHR46470">
    <property type="entry name" value="N-ACYLNEURAMINATE-9-PHOSPHATASE"/>
    <property type="match status" value="1"/>
</dbReference>
<dbReference type="GO" id="GO:0016791">
    <property type="term" value="F:phosphatase activity"/>
    <property type="evidence" value="ECO:0007669"/>
    <property type="project" value="TreeGrafter"/>
</dbReference>
<accession>A0A9P8VN39</accession>
<dbReference type="InterPro" id="IPR051400">
    <property type="entry name" value="HAD-like_hydrolase"/>
</dbReference>
<dbReference type="Gene3D" id="3.40.50.300">
    <property type="entry name" value="P-loop containing nucleotide triphosphate hydrolases"/>
    <property type="match status" value="1"/>
</dbReference>
<dbReference type="AlphaFoldDB" id="A0A9P8VN39"/>
<keyword evidence="5" id="KW-1185">Reference proteome</keyword>
<dbReference type="InterPro" id="IPR023214">
    <property type="entry name" value="HAD_sf"/>
</dbReference>
<dbReference type="InterPro" id="IPR041492">
    <property type="entry name" value="HAD_2"/>
</dbReference>
<dbReference type="Pfam" id="PF13419">
    <property type="entry name" value="HAD_2"/>
    <property type="match status" value="1"/>
</dbReference>
<keyword evidence="2 4" id="KW-0378">Hydrolase</keyword>
<dbReference type="SUPFAM" id="SSF52540">
    <property type="entry name" value="P-loop containing nucleoside triphosphate hydrolases"/>
    <property type="match status" value="1"/>
</dbReference>
<evidence type="ECO:0000256" key="1">
    <source>
        <dbReference type="ARBA" id="ARBA00022723"/>
    </source>
</evidence>
<dbReference type="Gene3D" id="1.10.150.240">
    <property type="entry name" value="Putative phosphatase, domain 2"/>
    <property type="match status" value="1"/>
</dbReference>
<dbReference type="PANTHER" id="PTHR46470:SF2">
    <property type="entry name" value="GLYCERALDEHYDE 3-PHOSPHATE PHOSPHATASE"/>
    <property type="match status" value="1"/>
</dbReference>
<sequence length="450" mass="50745">MAHAQPTPEEPQLRFVIACPHSGSELLEQILAESPDFAVTSDLTVDEFNGGHSNPNALEEARQRAFTDPETSGKRLVLSLQHLHPGLTLGVILETRPALLIRDPVRLFAAWKHVGQSEEQIFINNYLAMFSLKDHAPSDATFCVYEKLARQPRAEVQRLCDHWNTQIPEVLKLPVTPQKPSWPFPSNSDSNWVEEHLGRHYLRGWQDDVSRLRAILSQKTWIGFDLDDTLHEFRRASSTATGQVLADISQRHDILLQDLKQEYSRVLRAGSANAFSDGKTSFDYRRERFTAILEHFIQPLPEDSADFVEELLKSYETTLTASLETKCGALGLLWIIKNMGKKIAIVTEGPQDAQERTIKALGIGGYVDFLATTNRFRVSKTDGLFGKVLHHLDISPTDMAYIGDSEQRDMEPAMAEGIFCIHLAEAEHVALDVNPPRVNTLRKIQYIMSE</sequence>
<dbReference type="SFLD" id="SFLDG01129">
    <property type="entry name" value="C1.5:_HAD__Beta-PGM__Phosphata"/>
    <property type="match status" value="1"/>
</dbReference>
<dbReference type="InterPro" id="IPR023198">
    <property type="entry name" value="PGP-like_dom2"/>
</dbReference>
<dbReference type="InterPro" id="IPR036412">
    <property type="entry name" value="HAD-like_sf"/>
</dbReference>
<dbReference type="SUPFAM" id="SSF56784">
    <property type="entry name" value="HAD-like"/>
    <property type="match status" value="1"/>
</dbReference>
<dbReference type="EMBL" id="JAGSXJ010000001">
    <property type="protein sequence ID" value="KAH6697498.1"/>
    <property type="molecule type" value="Genomic_DNA"/>
</dbReference>
<dbReference type="CDD" id="cd01427">
    <property type="entry name" value="HAD_like"/>
    <property type="match status" value="1"/>
</dbReference>
<evidence type="ECO:0000313" key="5">
    <source>
        <dbReference type="Proteomes" id="UP000770015"/>
    </source>
</evidence>
<proteinExistence type="predicted"/>
<name>A0A9P8VN39_9PEZI</name>
<keyword evidence="3" id="KW-0460">Magnesium</keyword>
<dbReference type="Gene3D" id="3.40.50.1000">
    <property type="entry name" value="HAD superfamily/HAD-like"/>
    <property type="match status" value="1"/>
</dbReference>
<gene>
    <name evidence="4" type="ORF">F5X68DRAFT_272405</name>
</gene>
<dbReference type="SFLD" id="SFLDS00003">
    <property type="entry name" value="Haloacid_Dehalogenase"/>
    <property type="match status" value="1"/>
</dbReference>